<name>A0A9P6H8V5_9AGAM</name>
<keyword evidence="3" id="KW-1185">Reference proteome</keyword>
<dbReference type="Proteomes" id="UP000736335">
    <property type="component" value="Unassembled WGS sequence"/>
</dbReference>
<protein>
    <submittedName>
        <fullName evidence="2">Uncharacterized protein</fullName>
    </submittedName>
</protein>
<sequence>MAELDTDLYGDLYGADDNDFASATETAQDLSKLDSQEPDDSGELIAPQKPAESTSKPPLKLEPAQPLSTIPKNEPSPPPTQQIPTYQQQTPDYNQASPPETGDYQNMNRPVRPSEMKEEG</sequence>
<dbReference type="EMBL" id="WIUZ02000012">
    <property type="protein sequence ID" value="KAF9782078.1"/>
    <property type="molecule type" value="Genomic_DNA"/>
</dbReference>
<dbReference type="OrthoDB" id="3056853at2759"/>
<gene>
    <name evidence="2" type="ORF">BJ322DRAFT_1110964</name>
</gene>
<evidence type="ECO:0000313" key="2">
    <source>
        <dbReference type="EMBL" id="KAF9782078.1"/>
    </source>
</evidence>
<accession>A0A9P6H8V5</accession>
<feature type="compositionally biased region" description="Acidic residues" evidence="1">
    <location>
        <begin position="1"/>
        <end position="19"/>
    </location>
</feature>
<proteinExistence type="predicted"/>
<feature type="compositionally biased region" description="Polar residues" evidence="1">
    <location>
        <begin position="92"/>
        <end position="108"/>
    </location>
</feature>
<organism evidence="2 3">
    <name type="scientific">Thelephora terrestris</name>
    <dbReference type="NCBI Taxonomy" id="56493"/>
    <lineage>
        <taxon>Eukaryota</taxon>
        <taxon>Fungi</taxon>
        <taxon>Dikarya</taxon>
        <taxon>Basidiomycota</taxon>
        <taxon>Agaricomycotina</taxon>
        <taxon>Agaricomycetes</taxon>
        <taxon>Thelephorales</taxon>
        <taxon>Thelephoraceae</taxon>
        <taxon>Thelephora</taxon>
    </lineage>
</organism>
<comment type="caution">
    <text evidence="2">The sequence shown here is derived from an EMBL/GenBank/DDBJ whole genome shotgun (WGS) entry which is preliminary data.</text>
</comment>
<feature type="region of interest" description="Disordered" evidence="1">
    <location>
        <begin position="1"/>
        <end position="120"/>
    </location>
</feature>
<reference evidence="2" key="1">
    <citation type="journal article" date="2020" name="Nat. Commun.">
        <title>Large-scale genome sequencing of mycorrhizal fungi provides insights into the early evolution of symbiotic traits.</title>
        <authorList>
            <person name="Miyauchi S."/>
            <person name="Kiss E."/>
            <person name="Kuo A."/>
            <person name="Drula E."/>
            <person name="Kohler A."/>
            <person name="Sanchez-Garcia M."/>
            <person name="Morin E."/>
            <person name="Andreopoulos B."/>
            <person name="Barry K.W."/>
            <person name="Bonito G."/>
            <person name="Buee M."/>
            <person name="Carver A."/>
            <person name="Chen C."/>
            <person name="Cichocki N."/>
            <person name="Clum A."/>
            <person name="Culley D."/>
            <person name="Crous P.W."/>
            <person name="Fauchery L."/>
            <person name="Girlanda M."/>
            <person name="Hayes R.D."/>
            <person name="Keri Z."/>
            <person name="LaButti K."/>
            <person name="Lipzen A."/>
            <person name="Lombard V."/>
            <person name="Magnuson J."/>
            <person name="Maillard F."/>
            <person name="Murat C."/>
            <person name="Nolan M."/>
            <person name="Ohm R.A."/>
            <person name="Pangilinan J."/>
            <person name="Pereira M.F."/>
            <person name="Perotto S."/>
            <person name="Peter M."/>
            <person name="Pfister S."/>
            <person name="Riley R."/>
            <person name="Sitrit Y."/>
            <person name="Stielow J.B."/>
            <person name="Szollosi G."/>
            <person name="Zifcakova L."/>
            <person name="Stursova M."/>
            <person name="Spatafora J.W."/>
            <person name="Tedersoo L."/>
            <person name="Vaario L.M."/>
            <person name="Yamada A."/>
            <person name="Yan M."/>
            <person name="Wang P."/>
            <person name="Xu J."/>
            <person name="Bruns T."/>
            <person name="Baldrian P."/>
            <person name="Vilgalys R."/>
            <person name="Dunand C."/>
            <person name="Henrissat B."/>
            <person name="Grigoriev I.V."/>
            <person name="Hibbett D."/>
            <person name="Nagy L.G."/>
            <person name="Martin F.M."/>
        </authorList>
    </citation>
    <scope>NUCLEOTIDE SEQUENCE</scope>
    <source>
        <strain evidence="2">UH-Tt-Lm1</strain>
    </source>
</reference>
<evidence type="ECO:0000313" key="3">
    <source>
        <dbReference type="Proteomes" id="UP000736335"/>
    </source>
</evidence>
<evidence type="ECO:0000256" key="1">
    <source>
        <dbReference type="SAM" id="MobiDB-lite"/>
    </source>
</evidence>
<dbReference type="AlphaFoldDB" id="A0A9P6H8V5"/>
<feature type="compositionally biased region" description="Low complexity" evidence="1">
    <location>
        <begin position="82"/>
        <end position="91"/>
    </location>
</feature>
<reference evidence="2" key="2">
    <citation type="submission" date="2020-11" db="EMBL/GenBank/DDBJ databases">
        <authorList>
            <consortium name="DOE Joint Genome Institute"/>
            <person name="Kuo A."/>
            <person name="Miyauchi S."/>
            <person name="Kiss E."/>
            <person name="Drula E."/>
            <person name="Kohler A."/>
            <person name="Sanchez-Garcia M."/>
            <person name="Andreopoulos B."/>
            <person name="Barry K.W."/>
            <person name="Bonito G."/>
            <person name="Buee M."/>
            <person name="Carver A."/>
            <person name="Chen C."/>
            <person name="Cichocki N."/>
            <person name="Clum A."/>
            <person name="Culley D."/>
            <person name="Crous P.W."/>
            <person name="Fauchery L."/>
            <person name="Girlanda M."/>
            <person name="Hayes R."/>
            <person name="Keri Z."/>
            <person name="Labutti K."/>
            <person name="Lipzen A."/>
            <person name="Lombard V."/>
            <person name="Magnuson J."/>
            <person name="Maillard F."/>
            <person name="Morin E."/>
            <person name="Murat C."/>
            <person name="Nolan M."/>
            <person name="Ohm R."/>
            <person name="Pangilinan J."/>
            <person name="Pereira M."/>
            <person name="Perotto S."/>
            <person name="Peter M."/>
            <person name="Riley R."/>
            <person name="Sitrit Y."/>
            <person name="Stielow B."/>
            <person name="Szollosi G."/>
            <person name="Zifcakova L."/>
            <person name="Stursova M."/>
            <person name="Spatafora J.W."/>
            <person name="Tedersoo L."/>
            <person name="Vaario L.-M."/>
            <person name="Yamada A."/>
            <person name="Yan M."/>
            <person name="Wang P."/>
            <person name="Xu J."/>
            <person name="Bruns T."/>
            <person name="Baldrian P."/>
            <person name="Vilgalys R."/>
            <person name="Henrissat B."/>
            <person name="Grigoriev I.V."/>
            <person name="Hibbett D."/>
            <person name="Nagy L.G."/>
            <person name="Martin F.M."/>
        </authorList>
    </citation>
    <scope>NUCLEOTIDE SEQUENCE</scope>
    <source>
        <strain evidence="2">UH-Tt-Lm1</strain>
    </source>
</reference>